<evidence type="ECO:0000256" key="11">
    <source>
        <dbReference type="ARBA" id="ARBA00037847"/>
    </source>
</evidence>
<dbReference type="GO" id="GO:0046933">
    <property type="term" value="F:proton-transporting ATP synthase activity, rotational mechanism"/>
    <property type="evidence" value="ECO:0007669"/>
    <property type="project" value="UniProtKB-UniRule"/>
</dbReference>
<keyword evidence="4 12" id="KW-0812">Transmembrane</keyword>
<comment type="subcellular location">
    <subcellularLocation>
        <location evidence="12">Cellular thylakoid membrane</location>
        <topology evidence="12">Single-pass membrane protein</topology>
    </subcellularLocation>
    <subcellularLocation>
        <location evidence="11">Endomembrane system</location>
        <topology evidence="11">Single-pass membrane protein</topology>
    </subcellularLocation>
</comment>
<comment type="function">
    <text evidence="12">Component of the F(0) channel, it forms part of the peripheral stalk, linking F(1) to F(0). The b'-subunit is a diverged and duplicated form of b found in plants and photosynthetic bacteria.</text>
</comment>
<keyword evidence="5 12" id="KW-0375">Hydrogen ion transport</keyword>
<keyword evidence="8 12" id="KW-0472">Membrane</keyword>
<keyword evidence="2 12" id="KW-0813">Transport</keyword>
<dbReference type="NCBIfam" id="NF005607">
    <property type="entry name" value="PRK07353.1"/>
    <property type="match status" value="1"/>
</dbReference>
<dbReference type="InterPro" id="IPR050059">
    <property type="entry name" value="ATP_synthase_B_chain"/>
</dbReference>
<dbReference type="InterPro" id="IPR002146">
    <property type="entry name" value="ATP_synth_b/b'su_bac/chlpt"/>
</dbReference>
<evidence type="ECO:0000256" key="9">
    <source>
        <dbReference type="ARBA" id="ARBA00023310"/>
    </source>
</evidence>
<dbReference type="GO" id="GO:0012505">
    <property type="term" value="C:endomembrane system"/>
    <property type="evidence" value="ECO:0007669"/>
    <property type="project" value="UniProtKB-SubCell"/>
</dbReference>
<dbReference type="AlphaFoldDB" id="A0A0V7ZNK4"/>
<evidence type="ECO:0000256" key="1">
    <source>
        <dbReference type="ARBA" id="ARBA00005513"/>
    </source>
</evidence>
<dbReference type="PANTHER" id="PTHR33445">
    <property type="entry name" value="ATP SYNTHASE SUBUNIT B', CHLOROPLASTIC"/>
    <property type="match status" value="1"/>
</dbReference>
<sequence>MFDFDATLPLMALQFLLLAALLNAIFYKPLTKALDDRDNYIRTNKVDADERLAKAKRVTQDYETQLADSRKQSQALILAARDEGQKIYAEKIAEAQKEAAAKREQASREIEQQKQEAFNSLQQQVDELSRQIKIKLLGPDLVG</sequence>
<proteinExistence type="inferred from homology"/>
<dbReference type="HAMAP" id="MF_01399">
    <property type="entry name" value="ATP_synth_bprime"/>
    <property type="match status" value="1"/>
</dbReference>
<dbReference type="Pfam" id="PF00430">
    <property type="entry name" value="ATP-synt_B"/>
    <property type="match status" value="1"/>
</dbReference>
<keyword evidence="6 12" id="KW-1133">Transmembrane helix</keyword>
<dbReference type="GO" id="GO:0046961">
    <property type="term" value="F:proton-transporting ATPase activity, rotational mechanism"/>
    <property type="evidence" value="ECO:0007669"/>
    <property type="project" value="TreeGrafter"/>
</dbReference>
<evidence type="ECO:0000256" key="2">
    <source>
        <dbReference type="ARBA" id="ARBA00022448"/>
    </source>
</evidence>
<dbReference type="SUPFAM" id="SSF81573">
    <property type="entry name" value="F1F0 ATP synthase subunit B, membrane domain"/>
    <property type="match status" value="1"/>
</dbReference>
<comment type="function">
    <text evidence="10 12">F(1)F(0) ATP synthase produces ATP from ADP in the presence of a proton or sodium gradient. F-type ATPases consist of two structural domains, F(1) containing the extramembraneous catalytic core and F(0) containing the membrane proton channel, linked together by a central stalk and a peripheral stalk. During catalysis, ATP synthesis in the catalytic domain of F(1) is coupled via a rotary mechanism of the central stalk subunits to proton translocation.</text>
</comment>
<dbReference type="EMBL" id="LMTZ01000101">
    <property type="protein sequence ID" value="KST65970.1"/>
    <property type="molecule type" value="Genomic_DNA"/>
</dbReference>
<dbReference type="OrthoDB" id="426571at2"/>
<comment type="caution">
    <text evidence="15">The sequence shown here is derived from an EMBL/GenBank/DDBJ whole genome shotgun (WGS) entry which is preliminary data.</text>
</comment>
<dbReference type="RefSeq" id="WP_027844147.1">
    <property type="nucleotide sequence ID" value="NZ_LMTZ01000101.1"/>
</dbReference>
<evidence type="ECO:0000256" key="3">
    <source>
        <dbReference type="ARBA" id="ARBA00022547"/>
    </source>
</evidence>
<feature type="transmembrane region" description="Helical" evidence="12">
    <location>
        <begin position="6"/>
        <end position="27"/>
    </location>
</feature>
<evidence type="ECO:0000256" key="8">
    <source>
        <dbReference type="ARBA" id="ARBA00023136"/>
    </source>
</evidence>
<keyword evidence="16" id="KW-1185">Reference proteome</keyword>
<evidence type="ECO:0000256" key="6">
    <source>
        <dbReference type="ARBA" id="ARBA00022989"/>
    </source>
</evidence>
<comment type="similarity">
    <text evidence="1 12 13">Belongs to the ATPase B chain family.</text>
</comment>
<evidence type="ECO:0000256" key="7">
    <source>
        <dbReference type="ARBA" id="ARBA00023065"/>
    </source>
</evidence>
<gene>
    <name evidence="12" type="primary">atpF2</name>
    <name evidence="12" type="synonym">atpG</name>
    <name evidence="15" type="ORF">BC008_23630</name>
</gene>
<evidence type="ECO:0000313" key="15">
    <source>
        <dbReference type="EMBL" id="KST65970.1"/>
    </source>
</evidence>
<evidence type="ECO:0000256" key="4">
    <source>
        <dbReference type="ARBA" id="ARBA00022692"/>
    </source>
</evidence>
<dbReference type="CDD" id="cd06503">
    <property type="entry name" value="ATP-synt_Fo_b"/>
    <property type="match status" value="1"/>
</dbReference>
<evidence type="ECO:0000256" key="5">
    <source>
        <dbReference type="ARBA" id="ARBA00022781"/>
    </source>
</evidence>
<feature type="coiled-coil region" evidence="14">
    <location>
        <begin position="52"/>
        <end position="131"/>
    </location>
</feature>
<dbReference type="Proteomes" id="UP000053372">
    <property type="component" value="Unassembled WGS sequence"/>
</dbReference>
<evidence type="ECO:0000256" key="14">
    <source>
        <dbReference type="SAM" id="Coils"/>
    </source>
</evidence>
<keyword evidence="12" id="KW-0793">Thylakoid</keyword>
<evidence type="ECO:0000256" key="13">
    <source>
        <dbReference type="RuleBase" id="RU003848"/>
    </source>
</evidence>
<evidence type="ECO:0000256" key="10">
    <source>
        <dbReference type="ARBA" id="ARBA00025198"/>
    </source>
</evidence>
<keyword evidence="9 12" id="KW-0066">ATP synthesis</keyword>
<evidence type="ECO:0000313" key="16">
    <source>
        <dbReference type="Proteomes" id="UP000053372"/>
    </source>
</evidence>
<accession>A0A0V7ZNK4</accession>
<dbReference type="InterPro" id="IPR034679">
    <property type="entry name" value="ATP_synth_b"/>
</dbReference>
<evidence type="ECO:0000256" key="12">
    <source>
        <dbReference type="HAMAP-Rule" id="MF_01399"/>
    </source>
</evidence>
<dbReference type="HAMAP" id="MF_01398">
    <property type="entry name" value="ATP_synth_b_bprime"/>
    <property type="match status" value="1"/>
</dbReference>
<dbReference type="InterPro" id="IPR028987">
    <property type="entry name" value="ATP_synth_B-like_membr_sf"/>
</dbReference>
<name>A0A0V7ZNK4_9CYAN</name>
<dbReference type="GO" id="GO:0045259">
    <property type="term" value="C:proton-transporting ATP synthase complex"/>
    <property type="evidence" value="ECO:0007669"/>
    <property type="project" value="UniProtKB-KW"/>
</dbReference>
<protein>
    <recommendedName>
        <fullName evidence="12">ATP synthase subunit b'</fullName>
    </recommendedName>
    <alternativeName>
        <fullName evidence="12">ATP synthase F(0) sector subunit b'</fullName>
    </alternativeName>
    <alternativeName>
        <fullName evidence="12">ATPase subunit II</fullName>
    </alternativeName>
    <alternativeName>
        <fullName evidence="12">F-type ATPase subunit b'</fullName>
        <shortName evidence="12">F-ATPase subunit b'</shortName>
    </alternativeName>
</protein>
<organism evidence="15 16">
    <name type="scientific">Mastigocoleus testarum BC008</name>
    <dbReference type="NCBI Taxonomy" id="371196"/>
    <lineage>
        <taxon>Bacteria</taxon>
        <taxon>Bacillati</taxon>
        <taxon>Cyanobacteriota</taxon>
        <taxon>Cyanophyceae</taxon>
        <taxon>Nostocales</taxon>
        <taxon>Hapalosiphonaceae</taxon>
        <taxon>Mastigocoleus</taxon>
    </lineage>
</organism>
<dbReference type="PANTHER" id="PTHR33445:SF2">
    <property type="entry name" value="ATP SYNTHASE SUBUNIT B', CHLOROPLASTIC"/>
    <property type="match status" value="1"/>
</dbReference>
<dbReference type="GO" id="GO:0031676">
    <property type="term" value="C:plasma membrane-derived thylakoid membrane"/>
    <property type="evidence" value="ECO:0007669"/>
    <property type="project" value="UniProtKB-SubCell"/>
</dbReference>
<keyword evidence="3 12" id="KW-0138">CF(0)</keyword>
<keyword evidence="14" id="KW-0175">Coiled coil</keyword>
<reference evidence="15 16" key="1">
    <citation type="journal article" date="2015" name="Genome Announc.">
        <title>Draft Genome of the Euendolithic (true boring) Cyanobacterium Mastigocoleus testarum strain BC008.</title>
        <authorList>
            <person name="Guida B.S."/>
            <person name="Garcia-Pichel F."/>
        </authorList>
    </citation>
    <scope>NUCLEOTIDE SEQUENCE [LARGE SCALE GENOMIC DNA]</scope>
    <source>
        <strain evidence="15 16">BC008</strain>
    </source>
</reference>
<keyword evidence="7 12" id="KW-0406">Ion transport</keyword>
<comment type="subunit">
    <text evidence="12">F-type ATPases have 2 components, F(1) - the catalytic core - and F(0) - the membrane proton channel. F(1) has five subunits: alpha(3), beta(3), gamma(1), delta(1), epsilon(1). F(0) has four main subunits: a(1), b(1), b'(1) and c(10-14). The alpha and beta chains form an alternating ring which encloses part of the gamma chain. F(1) is attached to F(0) by a central stalk formed by the gamma and epsilon chains, while a peripheral stalk is formed by the delta, b and b' chains.</text>
</comment>